<reference evidence="4 5" key="1">
    <citation type="submission" date="2018-01" db="EMBL/GenBank/DDBJ databases">
        <authorList>
            <person name="Fu G.-Y."/>
        </authorList>
    </citation>
    <scope>NUCLEOTIDE SEQUENCE [LARGE SCALE GENOMIC DNA]</scope>
    <source>
        <strain evidence="4 5">SY39</strain>
    </source>
</reference>
<dbReference type="AlphaFoldDB" id="A0A2I6SB31"/>
<dbReference type="Gene3D" id="3.40.50.720">
    <property type="entry name" value="NAD(P)-binding Rossmann-like Domain"/>
    <property type="match status" value="2"/>
</dbReference>
<dbReference type="CDD" id="cd05237">
    <property type="entry name" value="UDP_invert_4-6DH_SDR_e"/>
    <property type="match status" value="1"/>
</dbReference>
<evidence type="ECO:0000256" key="2">
    <source>
        <dbReference type="SAM" id="Phobius"/>
    </source>
</evidence>
<accession>A0A2I6SB31</accession>
<dbReference type="InterPro" id="IPR003869">
    <property type="entry name" value="Polysac_CapD-like"/>
</dbReference>
<keyword evidence="2" id="KW-0812">Transmembrane</keyword>
<dbReference type="OrthoDB" id="9803111at2"/>
<protein>
    <submittedName>
        <fullName evidence="4">Polysaccharide biosynthesis protein</fullName>
    </submittedName>
</protein>
<dbReference type="Pfam" id="PF02719">
    <property type="entry name" value="Polysacc_synt_2"/>
    <property type="match status" value="1"/>
</dbReference>
<keyword evidence="5" id="KW-1185">Reference proteome</keyword>
<feature type="transmembrane region" description="Helical" evidence="2">
    <location>
        <begin position="109"/>
        <end position="129"/>
    </location>
</feature>
<keyword evidence="2" id="KW-1133">Transmembrane helix</keyword>
<evidence type="ECO:0000259" key="3">
    <source>
        <dbReference type="Pfam" id="PF02719"/>
    </source>
</evidence>
<feature type="transmembrane region" description="Helical" evidence="2">
    <location>
        <begin position="82"/>
        <end position="103"/>
    </location>
</feature>
<feature type="domain" description="Polysaccharide biosynthesis protein CapD-like" evidence="3">
    <location>
        <begin position="287"/>
        <end position="569"/>
    </location>
</feature>
<evidence type="ECO:0000256" key="1">
    <source>
        <dbReference type="ARBA" id="ARBA00007430"/>
    </source>
</evidence>
<dbReference type="Pfam" id="PF13727">
    <property type="entry name" value="CoA_binding_3"/>
    <property type="match status" value="1"/>
</dbReference>
<dbReference type="Proteomes" id="UP000242205">
    <property type="component" value="Chromosome"/>
</dbReference>
<dbReference type="PANTHER" id="PTHR43318:SF1">
    <property type="entry name" value="POLYSACCHARIDE BIOSYNTHESIS PROTEIN EPSC-RELATED"/>
    <property type="match status" value="1"/>
</dbReference>
<dbReference type="KEGG" id="atw:C0099_12980"/>
<evidence type="ECO:0000313" key="5">
    <source>
        <dbReference type="Proteomes" id="UP000242205"/>
    </source>
</evidence>
<gene>
    <name evidence="4" type="ORF">C0099_12980</name>
</gene>
<dbReference type="EMBL" id="CP025682">
    <property type="protein sequence ID" value="AUN96471.1"/>
    <property type="molecule type" value="Genomic_DNA"/>
</dbReference>
<dbReference type="InterPro" id="IPR051203">
    <property type="entry name" value="Polysaccharide_Synthase-Rel"/>
</dbReference>
<organism evidence="4 5">
    <name type="scientific">Pseudazoarcus pumilus</name>
    <dbReference type="NCBI Taxonomy" id="2067960"/>
    <lineage>
        <taxon>Bacteria</taxon>
        <taxon>Pseudomonadati</taxon>
        <taxon>Pseudomonadota</taxon>
        <taxon>Betaproteobacteria</taxon>
        <taxon>Rhodocyclales</taxon>
        <taxon>Zoogloeaceae</taxon>
        <taxon>Pseudazoarcus</taxon>
    </lineage>
</organism>
<evidence type="ECO:0000313" key="4">
    <source>
        <dbReference type="EMBL" id="AUN96471.1"/>
    </source>
</evidence>
<proteinExistence type="inferred from homology"/>
<dbReference type="SUPFAM" id="SSF51735">
    <property type="entry name" value="NAD(P)-binding Rossmann-fold domains"/>
    <property type="match status" value="2"/>
</dbReference>
<feature type="transmembrane region" description="Helical" evidence="2">
    <location>
        <begin position="12"/>
        <end position="32"/>
    </location>
</feature>
<keyword evidence="2" id="KW-0472">Membrane</keyword>
<name>A0A2I6SB31_9RHOO</name>
<dbReference type="PANTHER" id="PTHR43318">
    <property type="entry name" value="UDP-N-ACETYLGLUCOSAMINE 4,6-DEHYDRATASE"/>
    <property type="match status" value="1"/>
</dbReference>
<sequence length="629" mass="69134">MNVALRSNWRSLAVFVFDMIAVTAAWGGAFLLRFNGDIPSEYLSLLWTGLLVLLPAQALIFRGAGLYRGIWVFASMPDLLRILRAAAISIFAIAVGVVLLAPQPPLPRIVFVAYPLLLILIMGGGRAIYRVFKEHREFGALRGVGKPVIVLGAGREAANLVEELGRSAEWNAVAMLDDDPAKRHREIFGVRVLGGIDEVGRWAEILKARHAIIAMPEASPARHRAVANLCLEAGVQAFTLPAIGQIISNHAAITQLRRLHVEDLLGREPVAIDSPQVRELFAGRVAMVTGAGGSIGAELCRQIARFNPARIVAFELSEFALYTLREEFAERMPEIDLVPVAGDIKDRARVAEVLERHAPAIVFHAAAYKHVPLMEEHNAWQAARNNALGTLVLGEAAMEAGVDKFVLVSTDKAVNPTNVMGATKRLAEVVCQDLQARSTRTRFEMVRFGNVLGSAGSVIPKFQAQIERGGPVTVTHPEITRYFMATHEAAQLLLQAAAMGEGGEIFVLDMGEPIRVLDLARHMIRLSGYAESEISIVFTGLRPGEKLYEEVLANAEQTRPTHHPKLRVARSVMPEGFIMTELRDWLAHRGTRGDDEVRRDLRRWVREYAPYNPPKPVLVARGQENVTGA</sequence>
<comment type="similarity">
    <text evidence="1">Belongs to the polysaccharide synthase family.</text>
</comment>
<feature type="transmembrane region" description="Helical" evidence="2">
    <location>
        <begin position="44"/>
        <end position="61"/>
    </location>
</feature>
<dbReference type="InterPro" id="IPR036291">
    <property type="entry name" value="NAD(P)-bd_dom_sf"/>
</dbReference>